<proteinExistence type="predicted"/>
<evidence type="ECO:0000313" key="1">
    <source>
        <dbReference type="EMBL" id="BBA33285.1"/>
    </source>
</evidence>
<gene>
    <name evidence="1" type="ORF">sS8_1325</name>
</gene>
<reference evidence="1 2" key="1">
    <citation type="submission" date="2016-12" db="EMBL/GenBank/DDBJ databases">
        <title>Genome sequencing of Methylocaldum marinum.</title>
        <authorList>
            <person name="Takeuchi M."/>
            <person name="Kamagata Y."/>
            <person name="Hiraoka S."/>
            <person name="Oshima K."/>
            <person name="Hattori M."/>
            <person name="Iwasaki W."/>
        </authorList>
    </citation>
    <scope>NUCLEOTIDE SEQUENCE [LARGE SCALE GENOMIC DNA]</scope>
    <source>
        <strain evidence="1 2">S8</strain>
    </source>
</reference>
<dbReference type="EMBL" id="AP017928">
    <property type="protein sequence ID" value="BBA33285.1"/>
    <property type="molecule type" value="Genomic_DNA"/>
</dbReference>
<keyword evidence="2" id="KW-1185">Reference proteome</keyword>
<dbReference type="RefSeq" id="WP_197716700.1">
    <property type="nucleotide sequence ID" value="NZ_AP017928.1"/>
</dbReference>
<dbReference type="Proteomes" id="UP000266313">
    <property type="component" value="Chromosome"/>
</dbReference>
<name>A0A250KNM8_9GAMM</name>
<dbReference type="KEGG" id="mmai:sS8_1325"/>
<protein>
    <submittedName>
        <fullName evidence="1">Uncharacterized protein</fullName>
    </submittedName>
</protein>
<sequence length="114" mass="12523">MAKFAVYAREILVGHSMLEFGDAPMGVAFGAFVPSEAYSQIQGECRVNHEDQSALCLSIKTETGMTVPCAGVGILDYSEEIEPPNMEVNVLGVPYPLYSELFPEHVASYEQQFK</sequence>
<accession>A0A250KNM8</accession>
<organism evidence="1 2">
    <name type="scientific">Methylocaldum marinum</name>
    <dbReference type="NCBI Taxonomy" id="1432792"/>
    <lineage>
        <taxon>Bacteria</taxon>
        <taxon>Pseudomonadati</taxon>
        <taxon>Pseudomonadota</taxon>
        <taxon>Gammaproteobacteria</taxon>
        <taxon>Methylococcales</taxon>
        <taxon>Methylococcaceae</taxon>
        <taxon>Methylocaldum</taxon>
    </lineage>
</organism>
<dbReference type="AlphaFoldDB" id="A0A250KNM8"/>
<evidence type="ECO:0000313" key="2">
    <source>
        <dbReference type="Proteomes" id="UP000266313"/>
    </source>
</evidence>